<evidence type="ECO:0000313" key="5">
    <source>
        <dbReference type="Proteomes" id="UP000318288"/>
    </source>
</evidence>
<keyword evidence="2" id="KW-0732">Signal</keyword>
<dbReference type="InterPro" id="IPR013783">
    <property type="entry name" value="Ig-like_fold"/>
</dbReference>
<dbReference type="AlphaFoldDB" id="A0A5C6EEG0"/>
<feature type="region of interest" description="Disordered" evidence="1">
    <location>
        <begin position="476"/>
        <end position="517"/>
    </location>
</feature>
<organism evidence="4 5">
    <name type="scientific">Rubripirellula tenax</name>
    <dbReference type="NCBI Taxonomy" id="2528015"/>
    <lineage>
        <taxon>Bacteria</taxon>
        <taxon>Pseudomonadati</taxon>
        <taxon>Planctomycetota</taxon>
        <taxon>Planctomycetia</taxon>
        <taxon>Pirellulales</taxon>
        <taxon>Pirellulaceae</taxon>
        <taxon>Rubripirellula</taxon>
    </lineage>
</organism>
<sequence length="1036" mass="108659" precursor="true">MDRVNRRFLVFSTAIAAPALLMTSLLHGASPNDAPANGARQAVGVEKSSNSGSPNGQVRQVVGKQLERGDSRPGFFQSLTGGGNSTRKTTAKSATPARGLLDSWFSGGGRSSNSSGAAQAKSASKSSADVNWDGIPFHKAQATTATNAAAPIRDPSRSAAPTAPRIVRGNASQNTTQNMAPEPAKTTSARTVSTPSVTRRNIAATTPRGVPTPPAETEIKTSAPSPSLSASSSSRRSDRRDVEPFELDRTAVSNTSPTVARTPKPAFADDVVDLVPRVTRREIPSATAAAKKETPAVAKIELPKTTEPKVEPKPAPQPKPAPAAIVAEPKTAATGIAAAVPSATLSAPAAVSTPAYTTPVDPTTTAVAPAPSLVMPSAAIPGSAVPSMTIPSHPYAASNPTPASTVSHRAGPPAAAFESSPASVPSLGVPATHFGSGNTAIGSGISAPGAASQMTRPYVSMPATDSVPAFETARVTPDPFDDPYGRPSYGASNFEPRNPGPATAAVPGRSARPAQDTTNVPMHAINGYQNKEAVAAPSHRDNFDRSNADSRNQMRSAVGQPPSLMGSGMASSELPGIRVVTRGPSEVTVRQTNEYEIRVENRGSIDAEGLIVRAMIPDWAEVRGQNATRGQVDSQGEGTVERLVWKIDHLPAGASEQMFIRLMAARSGTHDVDVDWTLMPQKSVAQIKVQEPRLDLAIEGPDEVIYGQSQTYKVRVLNPGDGVAPNVVFTLSPNSATPQSQRIGDIPAGKEAQFEVELTAQDLGDLKIHGLATGDLELRAEAAKSIRVAAAQIEAILNGPELKYQNTEAMYNLQVKNSGSATSEKVVATLRMPAGVKYLGGVEGAELRANTLRWEITSLAPGATRDYQFRCNMAATGDHLFAFDCKGTAAGFADVALTTRVESIADLVLTIDDPVAPAPIGSEVTYEIVIRNRGSREARDVTTLAQFSHGIEPKRVDGQSGEIVTGQVLFDAIPRIGAGEEIRMRVVAIADRAGHHRFRAEVRSGDTVLVAEEATHYMSPQSDRVSRSSTDGKQIR</sequence>
<gene>
    <name evidence="4" type="primary">omcB_2</name>
    <name evidence="4" type="ORF">Poly51_50160</name>
</gene>
<feature type="compositionally biased region" description="Polar residues" evidence="1">
    <location>
        <begin position="47"/>
        <end position="58"/>
    </location>
</feature>
<feature type="compositionally biased region" description="Low complexity" evidence="1">
    <location>
        <begin position="111"/>
        <end position="122"/>
    </location>
</feature>
<evidence type="ECO:0000256" key="2">
    <source>
        <dbReference type="SAM" id="SignalP"/>
    </source>
</evidence>
<feature type="signal peptide" evidence="2">
    <location>
        <begin position="1"/>
        <end position="28"/>
    </location>
</feature>
<evidence type="ECO:0000259" key="3">
    <source>
        <dbReference type="Pfam" id="PF01345"/>
    </source>
</evidence>
<feature type="chain" id="PRO_5022972772" evidence="2">
    <location>
        <begin position="29"/>
        <end position="1036"/>
    </location>
</feature>
<dbReference type="RefSeq" id="WP_186775770.1">
    <property type="nucleotide sequence ID" value="NZ_SJPW01000007.1"/>
</dbReference>
<comment type="caution">
    <text evidence="4">The sequence shown here is derived from an EMBL/GenBank/DDBJ whole genome shotgun (WGS) entry which is preliminary data.</text>
</comment>
<keyword evidence="5" id="KW-1185">Reference proteome</keyword>
<dbReference type="Pfam" id="PF01345">
    <property type="entry name" value="DUF11"/>
    <property type="match status" value="2"/>
</dbReference>
<name>A0A5C6EEG0_9BACT</name>
<dbReference type="Gene3D" id="2.60.40.10">
    <property type="entry name" value="Immunoglobulins"/>
    <property type="match status" value="2"/>
</dbReference>
<feature type="region of interest" description="Disordered" evidence="1">
    <location>
        <begin position="399"/>
        <end position="419"/>
    </location>
</feature>
<dbReference type="PROSITE" id="PS51318">
    <property type="entry name" value="TAT"/>
    <property type="match status" value="1"/>
</dbReference>
<dbReference type="InterPro" id="IPR051172">
    <property type="entry name" value="Chlamydia_OmcB"/>
</dbReference>
<feature type="region of interest" description="Disordered" evidence="1">
    <location>
        <begin position="32"/>
        <end position="122"/>
    </location>
</feature>
<evidence type="ECO:0000313" key="4">
    <source>
        <dbReference type="EMBL" id="TWU47218.1"/>
    </source>
</evidence>
<dbReference type="PANTHER" id="PTHR34819:SF3">
    <property type="entry name" value="CELL SURFACE PROTEIN"/>
    <property type="match status" value="1"/>
</dbReference>
<dbReference type="PANTHER" id="PTHR34819">
    <property type="entry name" value="LARGE CYSTEINE-RICH PERIPLASMIC PROTEIN OMCB"/>
    <property type="match status" value="1"/>
</dbReference>
<feature type="region of interest" description="Disordered" evidence="1">
    <location>
        <begin position="1015"/>
        <end position="1036"/>
    </location>
</feature>
<dbReference type="Proteomes" id="UP000318288">
    <property type="component" value="Unassembled WGS sequence"/>
</dbReference>
<dbReference type="InterPro" id="IPR001434">
    <property type="entry name" value="OmcB-like_DUF11"/>
</dbReference>
<feature type="compositionally biased region" description="Basic and acidic residues" evidence="1">
    <location>
        <begin position="538"/>
        <end position="548"/>
    </location>
</feature>
<evidence type="ECO:0000256" key="1">
    <source>
        <dbReference type="SAM" id="MobiDB-lite"/>
    </source>
</evidence>
<feature type="compositionally biased region" description="Polar residues" evidence="1">
    <location>
        <begin position="1018"/>
        <end position="1036"/>
    </location>
</feature>
<protein>
    <submittedName>
        <fullName evidence="4">Large cysteine-rich periplasmic protein OmcB</fullName>
    </submittedName>
</protein>
<feature type="domain" description="DUF11" evidence="3">
    <location>
        <begin position="805"/>
        <end position="878"/>
    </location>
</feature>
<feature type="compositionally biased region" description="Low complexity" evidence="1">
    <location>
        <begin position="222"/>
        <end position="234"/>
    </location>
</feature>
<accession>A0A5C6EEG0</accession>
<feature type="domain" description="DUF11" evidence="3">
    <location>
        <begin position="584"/>
        <end position="668"/>
    </location>
</feature>
<reference evidence="4 5" key="1">
    <citation type="submission" date="2019-02" db="EMBL/GenBank/DDBJ databases">
        <title>Deep-cultivation of Planctomycetes and their phenomic and genomic characterization uncovers novel biology.</title>
        <authorList>
            <person name="Wiegand S."/>
            <person name="Jogler M."/>
            <person name="Boedeker C."/>
            <person name="Pinto D."/>
            <person name="Vollmers J."/>
            <person name="Rivas-Marin E."/>
            <person name="Kohn T."/>
            <person name="Peeters S.H."/>
            <person name="Heuer A."/>
            <person name="Rast P."/>
            <person name="Oberbeckmann S."/>
            <person name="Bunk B."/>
            <person name="Jeske O."/>
            <person name="Meyerdierks A."/>
            <person name="Storesund J.E."/>
            <person name="Kallscheuer N."/>
            <person name="Luecker S."/>
            <person name="Lage O.M."/>
            <person name="Pohl T."/>
            <person name="Merkel B.J."/>
            <person name="Hornburger P."/>
            <person name="Mueller R.-W."/>
            <person name="Bruemmer F."/>
            <person name="Labrenz M."/>
            <person name="Spormann A.M."/>
            <person name="Op Den Camp H."/>
            <person name="Overmann J."/>
            <person name="Amann R."/>
            <person name="Jetten M.S.M."/>
            <person name="Mascher T."/>
            <person name="Medema M.H."/>
            <person name="Devos D.P."/>
            <person name="Kaster A.-K."/>
            <person name="Ovreas L."/>
            <person name="Rohde M."/>
            <person name="Galperin M.Y."/>
            <person name="Jogler C."/>
        </authorList>
    </citation>
    <scope>NUCLEOTIDE SEQUENCE [LARGE SCALE GENOMIC DNA]</scope>
    <source>
        <strain evidence="4 5">Poly51</strain>
    </source>
</reference>
<feature type="compositionally biased region" description="Basic and acidic residues" evidence="1">
    <location>
        <begin position="235"/>
        <end position="249"/>
    </location>
</feature>
<proteinExistence type="predicted"/>
<feature type="region of interest" description="Disordered" evidence="1">
    <location>
        <begin position="143"/>
        <end position="264"/>
    </location>
</feature>
<feature type="region of interest" description="Disordered" evidence="1">
    <location>
        <begin position="535"/>
        <end position="571"/>
    </location>
</feature>
<dbReference type="EMBL" id="SJPW01000007">
    <property type="protein sequence ID" value="TWU47218.1"/>
    <property type="molecule type" value="Genomic_DNA"/>
</dbReference>
<feature type="compositionally biased region" description="Polar residues" evidence="1">
    <location>
        <begin position="170"/>
        <end position="199"/>
    </location>
</feature>
<dbReference type="InterPro" id="IPR006311">
    <property type="entry name" value="TAT_signal"/>
</dbReference>